<dbReference type="Gene3D" id="3.20.20.150">
    <property type="entry name" value="Divalent-metal-dependent TIM barrel enzymes"/>
    <property type="match status" value="1"/>
</dbReference>
<dbReference type="GO" id="GO:0047444">
    <property type="term" value="F:N-acylneuraminate-9-phosphate synthase activity"/>
    <property type="evidence" value="ECO:0007669"/>
    <property type="project" value="TreeGrafter"/>
</dbReference>
<dbReference type="PANTHER" id="PTHR42966:SF3">
    <property type="entry name" value="BLR5971 PROTEIN"/>
    <property type="match status" value="1"/>
</dbReference>
<evidence type="ECO:0000256" key="2">
    <source>
        <dbReference type="PROSITE-ProRule" id="PRU00703"/>
    </source>
</evidence>
<dbReference type="Proteomes" id="UP000744980">
    <property type="component" value="Unassembled WGS sequence"/>
</dbReference>
<reference evidence="5 6" key="1">
    <citation type="submission" date="2020-01" db="EMBL/GenBank/DDBJ databases">
        <title>Draft genome assembly of Ensifer adhaerens T173.</title>
        <authorList>
            <person name="Craig J.E."/>
            <person name="Stinchcombe J.R."/>
        </authorList>
    </citation>
    <scope>NUCLEOTIDE SEQUENCE [LARGE SCALE GENOMIC DNA]</scope>
    <source>
        <strain evidence="5 6">T173</strain>
    </source>
</reference>
<dbReference type="Pfam" id="PF03102">
    <property type="entry name" value="NeuB"/>
    <property type="match status" value="1"/>
</dbReference>
<keyword evidence="6" id="KW-1185">Reference proteome</keyword>
<evidence type="ECO:0000259" key="3">
    <source>
        <dbReference type="PROSITE" id="PS50844"/>
    </source>
</evidence>
<dbReference type="InterPro" id="IPR013132">
    <property type="entry name" value="PseI/NeuA/B-like_N"/>
</dbReference>
<dbReference type="PANTHER" id="PTHR42966">
    <property type="entry name" value="N-ACETYLNEURAMINATE SYNTHASE"/>
    <property type="match status" value="1"/>
</dbReference>
<dbReference type="CDD" id="cd11615">
    <property type="entry name" value="SAF_NeuB_like"/>
    <property type="match status" value="1"/>
</dbReference>
<dbReference type="SUPFAM" id="SSF51269">
    <property type="entry name" value="AFP III-like domain"/>
    <property type="match status" value="1"/>
</dbReference>
<dbReference type="InterPro" id="IPR057736">
    <property type="entry name" value="SAF_PseI/NeuA/NeuB"/>
</dbReference>
<dbReference type="InterPro" id="IPR000644">
    <property type="entry name" value="CBS_dom"/>
</dbReference>
<dbReference type="Pfam" id="PF00571">
    <property type="entry name" value="CBS"/>
    <property type="match status" value="2"/>
</dbReference>
<dbReference type="SUPFAM" id="SSF51569">
    <property type="entry name" value="Aldolase"/>
    <property type="match status" value="1"/>
</dbReference>
<dbReference type="InterPro" id="IPR006190">
    <property type="entry name" value="SAF_AFP_Neu5Ac"/>
</dbReference>
<comment type="caution">
    <text evidence="5">The sequence shown here is derived from an EMBL/GenBank/DDBJ whole genome shotgun (WGS) entry which is preliminary data.</text>
</comment>
<dbReference type="Pfam" id="PF01261">
    <property type="entry name" value="AP_endonuc_2"/>
    <property type="match status" value="1"/>
</dbReference>
<dbReference type="Gene3D" id="3.20.20.70">
    <property type="entry name" value="Aldolase class I"/>
    <property type="match status" value="1"/>
</dbReference>
<feature type="domain" description="CBS" evidence="4">
    <location>
        <begin position="1"/>
        <end position="61"/>
    </location>
</feature>
<feature type="domain" description="AFP-like" evidence="3">
    <location>
        <begin position="405"/>
        <end position="463"/>
    </location>
</feature>
<protein>
    <submittedName>
        <fullName evidence="5">TIM barrel protein</fullName>
    </submittedName>
</protein>
<evidence type="ECO:0000313" key="6">
    <source>
        <dbReference type="Proteomes" id="UP000744980"/>
    </source>
</evidence>
<dbReference type="SUPFAM" id="SSF51658">
    <property type="entry name" value="Xylose isomerase-like"/>
    <property type="match status" value="1"/>
</dbReference>
<dbReference type="SUPFAM" id="SSF54631">
    <property type="entry name" value="CBS-domain pair"/>
    <property type="match status" value="1"/>
</dbReference>
<sequence>MITLKNYSKFVVFVEDSMSLALNKISENKSRIIFVVTSGGHLEGVLTDGDVRRWLVSSNEINLDVSVSKVMNRNYASVAHDAPREKVMAMLTPSILALPMVDDNHRLVGVTLPRTLRLDVGARAIAEDAPCFIIAEIGNNHNGSLEAAINLIDLAANAGVDCAKFQMRDMKTLYHKHEKHGDAGEDLGAQYTLDLLAKFQLSDDDLYRAFDHCAKRGLEPMCTPWDEASLEKLEAYGVPGYKVASADFTNHALLSQIASKQKPMLCSTGMSTEAEISESVRHLEFVGAPYVLLHCNSTYPTPDKDVNLRYMQHLRGLSRGLVGYSGHERGIHVPIAAVALGAKVIEKHFTTDRGMEGNDHKVSILPDELTAMVQAIRQIEVAMGTEEARTISQGELMNREVLAKSLVAGQDIPAGVEITEAMLDTKSPGKGLQPNRLRDLVGHKLSAGKVKGDFFFESDISSMGVTARNYSFDARWGIPVRYHDFDKLLSMSNMDLVEIHLSYKDMNEDFHKYIPEPLDLGLVIHAPELFAGDHTLDLCTSDEDYRRHSVKELARVAELTRKLAPYFKKTERPCIVANVGGFTHHGHLSRMEAMALYEKVHASLQEIDLSGVEIIPQTMPPYPWHFGGQQFHNIFTHGDEIVEFCEKFGMRICLDVSHSKLSCNHQKVSLASFLTKVAPYTAHYHIADAKGVDGEGLQIGEGEIDWMEFFSIYKKGSPNATFIPEIWQGHKNNGEGAWIALERLEEFANASGAGASNISNNVPYEKSA</sequence>
<dbReference type="InterPro" id="IPR046342">
    <property type="entry name" value="CBS_dom_sf"/>
</dbReference>
<dbReference type="InterPro" id="IPR013785">
    <property type="entry name" value="Aldolase_TIM"/>
</dbReference>
<dbReference type="InterPro" id="IPR013022">
    <property type="entry name" value="Xyl_isomerase-like_TIM-brl"/>
</dbReference>
<dbReference type="Gene3D" id="3.10.580.10">
    <property type="entry name" value="CBS-domain"/>
    <property type="match status" value="1"/>
</dbReference>
<proteinExistence type="predicted"/>
<dbReference type="PROSITE" id="PS51371">
    <property type="entry name" value="CBS"/>
    <property type="match status" value="1"/>
</dbReference>
<keyword evidence="1 2" id="KW-0129">CBS domain</keyword>
<evidence type="ECO:0000256" key="1">
    <source>
        <dbReference type="ARBA" id="ARBA00023122"/>
    </source>
</evidence>
<evidence type="ECO:0000313" key="5">
    <source>
        <dbReference type="EMBL" id="MBM3095512.1"/>
    </source>
</evidence>
<gene>
    <name evidence="5" type="ORF">GFB56_32845</name>
</gene>
<dbReference type="EMBL" id="WXFA01000047">
    <property type="protein sequence ID" value="MBM3095512.1"/>
    <property type="molecule type" value="Genomic_DNA"/>
</dbReference>
<name>A0AAW4FW18_9HYPH</name>
<dbReference type="InterPro" id="IPR036237">
    <property type="entry name" value="Xyl_isomerase-like_sf"/>
</dbReference>
<dbReference type="AlphaFoldDB" id="A0AAW4FW18"/>
<dbReference type="PROSITE" id="PS50844">
    <property type="entry name" value="AFP_LIKE"/>
    <property type="match status" value="1"/>
</dbReference>
<dbReference type="InterPro" id="IPR036732">
    <property type="entry name" value="AFP_Neu5c_C_sf"/>
</dbReference>
<evidence type="ECO:0000259" key="4">
    <source>
        <dbReference type="PROSITE" id="PS51371"/>
    </source>
</evidence>
<dbReference type="Gene3D" id="3.90.1210.10">
    <property type="entry name" value="Antifreeze-like/N-acetylneuraminic acid synthase C-terminal domain"/>
    <property type="match status" value="1"/>
</dbReference>
<organism evidence="5 6">
    <name type="scientific">Ensifer canadensis</name>
    <dbReference type="NCBI Taxonomy" id="555315"/>
    <lineage>
        <taxon>Bacteria</taxon>
        <taxon>Pseudomonadati</taxon>
        <taxon>Pseudomonadota</taxon>
        <taxon>Alphaproteobacteria</taxon>
        <taxon>Hyphomicrobiales</taxon>
        <taxon>Rhizobiaceae</taxon>
        <taxon>Sinorhizobium/Ensifer group</taxon>
        <taxon>Ensifer</taxon>
    </lineage>
</organism>
<accession>A0AAW4FW18</accession>
<dbReference type="InterPro" id="IPR051690">
    <property type="entry name" value="PseI-like"/>
</dbReference>
<dbReference type="GO" id="GO:0016051">
    <property type="term" value="P:carbohydrate biosynthetic process"/>
    <property type="evidence" value="ECO:0007669"/>
    <property type="project" value="InterPro"/>
</dbReference>